<organism evidence="3 4">
    <name type="scientific">Ambrosiozyma monospora</name>
    <name type="common">Yeast</name>
    <name type="synonym">Endomycopsis monosporus</name>
    <dbReference type="NCBI Taxonomy" id="43982"/>
    <lineage>
        <taxon>Eukaryota</taxon>
        <taxon>Fungi</taxon>
        <taxon>Dikarya</taxon>
        <taxon>Ascomycota</taxon>
        <taxon>Saccharomycotina</taxon>
        <taxon>Pichiomycetes</taxon>
        <taxon>Pichiales</taxon>
        <taxon>Pichiaceae</taxon>
        <taxon>Ambrosiozyma</taxon>
    </lineage>
</organism>
<feature type="compositionally biased region" description="Low complexity" evidence="1">
    <location>
        <begin position="389"/>
        <end position="401"/>
    </location>
</feature>
<accession>A0A9W7DHA5</accession>
<dbReference type="Proteomes" id="UP001165063">
    <property type="component" value="Unassembled WGS sequence"/>
</dbReference>
<reference evidence="3" key="1">
    <citation type="submission" date="2023-04" db="EMBL/GenBank/DDBJ databases">
        <title>Ambrosiozyma monospora NBRC 1965.</title>
        <authorList>
            <person name="Ichikawa N."/>
            <person name="Sato H."/>
            <person name="Tonouchi N."/>
        </authorList>
    </citation>
    <scope>NUCLEOTIDE SEQUENCE</scope>
    <source>
        <strain evidence="3">NBRC 1965</strain>
    </source>
</reference>
<keyword evidence="2" id="KW-0812">Transmembrane</keyword>
<evidence type="ECO:0000313" key="3">
    <source>
        <dbReference type="EMBL" id="GMG40136.1"/>
    </source>
</evidence>
<evidence type="ECO:0000256" key="1">
    <source>
        <dbReference type="SAM" id="MobiDB-lite"/>
    </source>
</evidence>
<dbReference type="EMBL" id="BSXU01003477">
    <property type="protein sequence ID" value="GMG40136.1"/>
    <property type="molecule type" value="Genomic_DNA"/>
</dbReference>
<sequence length="419" mass="46480">MNIISPISKTGVSLLKFSNGALAITLLVKQTSLSVPLIILTVSQFLAALVIITTMFLQLSQTALLRSETQLNTINIFTLSTSVITIACGCYWISNILFLNISESNFLLRQLLVAFSITFIVSIFADQFAYFKDDLFDQNVSDIEKNISNVGLSDFNCEVKSHMSNDNFILNNFLNKTMPKEQSFNTIRGKSSIQTLVNSFQDNDTIDSPQLYSQPSMKNISGLLKFQNAKSETIEAKGTHNNEDSRQIFPSPIILPSYPEHAALADNLPSTPSTSKFPETITEEHSSCISNRRDSNGKQVDQMDTILDNLSAIPAAAEPEWPTTSPVTNADGSPTSGINHITLEDWKKNAEKWMKSKERLGMGNSKSMFFNESGRPTIADARKPKFGRSVSDPSSFSSSHSTIEEKIQQTWRSTNTRQS</sequence>
<keyword evidence="2" id="KW-0472">Membrane</keyword>
<feature type="transmembrane region" description="Helical" evidence="2">
    <location>
        <begin position="71"/>
        <end position="94"/>
    </location>
</feature>
<feature type="compositionally biased region" description="Polar residues" evidence="1">
    <location>
        <begin position="322"/>
        <end position="339"/>
    </location>
</feature>
<keyword evidence="2" id="KW-1133">Transmembrane helix</keyword>
<keyword evidence="4" id="KW-1185">Reference proteome</keyword>
<evidence type="ECO:0000256" key="2">
    <source>
        <dbReference type="SAM" id="Phobius"/>
    </source>
</evidence>
<proteinExistence type="predicted"/>
<comment type="caution">
    <text evidence="3">The sequence shown here is derived from an EMBL/GenBank/DDBJ whole genome shotgun (WGS) entry which is preliminary data.</text>
</comment>
<feature type="compositionally biased region" description="Polar residues" evidence="1">
    <location>
        <begin position="408"/>
        <end position="419"/>
    </location>
</feature>
<feature type="transmembrane region" description="Helical" evidence="2">
    <location>
        <begin position="37"/>
        <end position="59"/>
    </location>
</feature>
<dbReference type="AlphaFoldDB" id="A0A9W7DHA5"/>
<evidence type="ECO:0000313" key="4">
    <source>
        <dbReference type="Proteomes" id="UP001165063"/>
    </source>
</evidence>
<protein>
    <submittedName>
        <fullName evidence="3">Unnamed protein product</fullName>
    </submittedName>
</protein>
<feature type="region of interest" description="Disordered" evidence="1">
    <location>
        <begin position="319"/>
        <end position="339"/>
    </location>
</feature>
<name>A0A9W7DHA5_AMBMO</name>
<feature type="transmembrane region" description="Helical" evidence="2">
    <location>
        <begin position="106"/>
        <end position="125"/>
    </location>
</feature>
<gene>
    <name evidence="3" type="ORF">Amon01_000592000</name>
</gene>
<feature type="region of interest" description="Disordered" evidence="1">
    <location>
        <begin position="364"/>
        <end position="419"/>
    </location>
</feature>